<protein>
    <submittedName>
        <fullName evidence="8">Acetyltransferase</fullName>
    </submittedName>
</protein>
<dbReference type="SMART" id="SM00881">
    <property type="entry name" value="CoA_binding"/>
    <property type="match status" value="1"/>
</dbReference>
<proteinExistence type="inferred from homology"/>
<evidence type="ECO:0000256" key="5">
    <source>
        <dbReference type="PROSITE-ProRule" id="PRU00409"/>
    </source>
</evidence>
<name>A0A239A0X4_9BACT</name>
<dbReference type="InterPro" id="IPR036291">
    <property type="entry name" value="NAD(P)-bd_dom_sf"/>
</dbReference>
<feature type="domain" description="N-acetyltransferase" evidence="7">
    <location>
        <begin position="743"/>
        <end position="900"/>
    </location>
</feature>
<dbReference type="AlphaFoldDB" id="A0A239A0X4"/>
<evidence type="ECO:0000256" key="1">
    <source>
        <dbReference type="ARBA" id="ARBA00022598"/>
    </source>
</evidence>
<dbReference type="GO" id="GO:0016747">
    <property type="term" value="F:acyltransferase activity, transferring groups other than amino-acyl groups"/>
    <property type="evidence" value="ECO:0007669"/>
    <property type="project" value="InterPro"/>
</dbReference>
<dbReference type="SUPFAM" id="SSF56059">
    <property type="entry name" value="Glutathione synthetase ATP-binding domain-like"/>
    <property type="match status" value="1"/>
</dbReference>
<keyword evidence="9" id="KW-1185">Reference proteome</keyword>
<dbReference type="InterPro" id="IPR016102">
    <property type="entry name" value="Succinyl-CoA_synth-like"/>
</dbReference>
<dbReference type="Pfam" id="PF13302">
    <property type="entry name" value="Acetyltransf_3"/>
    <property type="match status" value="1"/>
</dbReference>
<dbReference type="Proteomes" id="UP000198324">
    <property type="component" value="Unassembled WGS sequence"/>
</dbReference>
<dbReference type="InterPro" id="IPR032875">
    <property type="entry name" value="Succ_CoA_lig_flav_dom"/>
</dbReference>
<dbReference type="PROSITE" id="PS51186">
    <property type="entry name" value="GNAT"/>
    <property type="match status" value="1"/>
</dbReference>
<dbReference type="OrthoDB" id="9807426at2"/>
<dbReference type="InterPro" id="IPR000182">
    <property type="entry name" value="GNAT_dom"/>
</dbReference>
<dbReference type="Gene3D" id="3.40.50.261">
    <property type="entry name" value="Succinyl-CoA synthetase domains"/>
    <property type="match status" value="2"/>
</dbReference>
<dbReference type="SUPFAM" id="SSF51735">
    <property type="entry name" value="NAD(P)-binding Rossmann-fold domains"/>
    <property type="match status" value="1"/>
</dbReference>
<dbReference type="RefSeq" id="WP_089273778.1">
    <property type="nucleotide sequence ID" value="NZ_FZOC01000003.1"/>
</dbReference>
<dbReference type="InterPro" id="IPR016181">
    <property type="entry name" value="Acyl_CoA_acyltransferase"/>
</dbReference>
<keyword evidence="3 5" id="KW-0067">ATP-binding</keyword>
<reference evidence="8 9" key="1">
    <citation type="submission" date="2017-06" db="EMBL/GenBank/DDBJ databases">
        <authorList>
            <person name="Kim H.J."/>
            <person name="Triplett B.A."/>
        </authorList>
    </citation>
    <scope>NUCLEOTIDE SEQUENCE [LARGE SCALE GENOMIC DNA]</scope>
    <source>
        <strain evidence="8 9">DSM 13116</strain>
    </source>
</reference>
<comment type="similarity">
    <text evidence="4">In the N-terminal section; belongs to the acetate CoA ligase alpha subunit family.</text>
</comment>
<keyword evidence="1" id="KW-0436">Ligase</keyword>
<dbReference type="PANTHER" id="PTHR43334:SF1">
    <property type="entry name" value="3-HYDROXYPROPIONATE--COA LIGASE [ADP-FORMING]"/>
    <property type="match status" value="1"/>
</dbReference>
<evidence type="ECO:0000256" key="3">
    <source>
        <dbReference type="ARBA" id="ARBA00022840"/>
    </source>
</evidence>
<dbReference type="InterPro" id="IPR051538">
    <property type="entry name" value="Acyl-CoA_Synth/Transferase"/>
</dbReference>
<dbReference type="SUPFAM" id="SSF55729">
    <property type="entry name" value="Acyl-CoA N-acyltransferases (Nat)"/>
    <property type="match status" value="1"/>
</dbReference>
<evidence type="ECO:0000259" key="6">
    <source>
        <dbReference type="PROSITE" id="PS50975"/>
    </source>
</evidence>
<dbReference type="Gene3D" id="3.40.630.30">
    <property type="match status" value="1"/>
</dbReference>
<dbReference type="GO" id="GO:0046872">
    <property type="term" value="F:metal ion binding"/>
    <property type="evidence" value="ECO:0007669"/>
    <property type="project" value="InterPro"/>
</dbReference>
<evidence type="ECO:0000256" key="2">
    <source>
        <dbReference type="ARBA" id="ARBA00022741"/>
    </source>
</evidence>
<dbReference type="Gene3D" id="3.40.50.720">
    <property type="entry name" value="NAD(P)-binding Rossmann-like Domain"/>
    <property type="match status" value="1"/>
</dbReference>
<dbReference type="GO" id="GO:0005524">
    <property type="term" value="F:ATP binding"/>
    <property type="evidence" value="ECO:0007669"/>
    <property type="project" value="UniProtKB-UniRule"/>
</dbReference>
<dbReference type="Gene3D" id="3.30.470.20">
    <property type="entry name" value="ATP-grasp fold, B domain"/>
    <property type="match status" value="1"/>
</dbReference>
<evidence type="ECO:0000259" key="7">
    <source>
        <dbReference type="PROSITE" id="PS51186"/>
    </source>
</evidence>
<dbReference type="FunFam" id="3.30.1490.20:FF:000020">
    <property type="entry name" value="Protein lysine acetyltransferase"/>
    <property type="match status" value="1"/>
</dbReference>
<evidence type="ECO:0000313" key="9">
    <source>
        <dbReference type="Proteomes" id="UP000198324"/>
    </source>
</evidence>
<dbReference type="Gene3D" id="3.30.1490.20">
    <property type="entry name" value="ATP-grasp fold, A domain"/>
    <property type="match status" value="1"/>
</dbReference>
<organism evidence="8 9">
    <name type="scientific">Humidesulfovibrio mexicanus</name>
    <dbReference type="NCBI Taxonomy" id="147047"/>
    <lineage>
        <taxon>Bacteria</taxon>
        <taxon>Pseudomonadati</taxon>
        <taxon>Thermodesulfobacteriota</taxon>
        <taxon>Desulfovibrionia</taxon>
        <taxon>Desulfovibrionales</taxon>
        <taxon>Desulfovibrionaceae</taxon>
        <taxon>Humidesulfovibrio</taxon>
    </lineage>
</organism>
<dbReference type="InterPro" id="IPR013815">
    <property type="entry name" value="ATP_grasp_subdomain_1"/>
</dbReference>
<sequence length="912" mass="97967">MSLTNLDSLFNPRTVAVIGAANAPANIGHLVMRNLMDGGFHGAVMPVSAEAEAVAGVLTYPTVADLPKTPDLAIVCRPLAEAPAIIDALRARGTRSVALMGPGFARLDEKSRDRLRAEILEAARPPALRVLGPKSMGFIVPSLNLNASLAHTRSLPGKTAFLSQSDSLFTTVLDWAGSHGIGFSHMISLGAQMDITFADVLDHLGADPLVRSILLYVEGVHDARDFVSAARAASRNKPVLALRPGQALHAALAELAKATGQGEAFAALASTDEVYDVAFRRAGMLRVGSIDGLFDAAQTLSGGRPVRGDRLAILVNGASAGIMAADALLSGGGRLAQFSDSATLALDKLLGGAWDGGNPVALRFDTPAGDWVEALKILLTDPGVDAALLLHVPFAGLSEVEVAQAVAAQAKRAKRMVLTSWMGSDSALRARAVFADAGVPTYDTPEQAIRAFLYMVQFQKNQELLIQTPDSLPSDFFPDTRAARDTCERALAEGRSRLTGAEAKEVLTAYGIPVVETVQATSAREAVIAADQLGYPVAVKLKSPQISQPQEVGGVVLDLDGPDKVWEACASVLARVSRQRPDAYIDGFVVQKMGRRAGAHELFISAHLDPVFGPVVSFGHGGVAREMIRDRAVTLPPLNMSLARELISRTRINGLLSGTPQHPAADIDDICLTVIQIAQLIIDVPQIVSLDINPLYADDMGVLSLGARITVAPETRPGAERLAIRPYPRELEECTVMKNGRKITLRPIRPEDEAAHRAFIRQLSDDDLRMRFFGSVRRDFDHKDMARFTQIDYDREMAFIASAMTEGGMPETLGVVRTATKPDNTDAEFAIVVRSDQKGTGLGSILFRKMIDYTRGRGTHQITGQTLVENKAMQGLARKFGFEIKLNPDEELVDMVLDLRQSPAPEQRPKES</sequence>
<dbReference type="InterPro" id="IPR011761">
    <property type="entry name" value="ATP-grasp"/>
</dbReference>
<evidence type="ECO:0000256" key="4">
    <source>
        <dbReference type="ARBA" id="ARBA00060888"/>
    </source>
</evidence>
<dbReference type="InterPro" id="IPR003781">
    <property type="entry name" value="CoA-bd"/>
</dbReference>
<dbReference type="SUPFAM" id="SSF52210">
    <property type="entry name" value="Succinyl-CoA synthetase domains"/>
    <property type="match status" value="2"/>
</dbReference>
<dbReference type="Pfam" id="PF13380">
    <property type="entry name" value="CoA_binding_2"/>
    <property type="match status" value="1"/>
</dbReference>
<dbReference type="EMBL" id="FZOC01000003">
    <property type="protein sequence ID" value="SNR89052.1"/>
    <property type="molecule type" value="Genomic_DNA"/>
</dbReference>
<dbReference type="PANTHER" id="PTHR43334">
    <property type="entry name" value="ACETATE--COA LIGASE [ADP-FORMING]"/>
    <property type="match status" value="1"/>
</dbReference>
<feature type="domain" description="ATP-grasp" evidence="6">
    <location>
        <begin position="504"/>
        <end position="540"/>
    </location>
</feature>
<gene>
    <name evidence="8" type="ORF">SAMN04488503_1743</name>
</gene>
<dbReference type="Pfam" id="PF13549">
    <property type="entry name" value="ATP-grasp_5"/>
    <property type="match status" value="1"/>
</dbReference>
<evidence type="ECO:0000313" key="8">
    <source>
        <dbReference type="EMBL" id="SNR89052.1"/>
    </source>
</evidence>
<keyword evidence="8" id="KW-0808">Transferase</keyword>
<dbReference type="PROSITE" id="PS50975">
    <property type="entry name" value="ATP_GRASP"/>
    <property type="match status" value="1"/>
</dbReference>
<keyword evidence="2 5" id="KW-0547">Nucleotide-binding</keyword>
<dbReference type="Pfam" id="PF13607">
    <property type="entry name" value="Succ_CoA_lig"/>
    <property type="match status" value="1"/>
</dbReference>
<accession>A0A239A0X4</accession>
<dbReference type="GO" id="GO:0016874">
    <property type="term" value="F:ligase activity"/>
    <property type="evidence" value="ECO:0007669"/>
    <property type="project" value="UniProtKB-KW"/>
</dbReference>